<dbReference type="Gene3D" id="2.40.290.10">
    <property type="match status" value="1"/>
</dbReference>
<evidence type="ECO:0000313" key="7">
    <source>
        <dbReference type="EMBL" id="SCL57627.1"/>
    </source>
</evidence>
<sequence>MRAMWKGAISFGLVSIAVKVHAATEEKAVRFRQVHRDDNGRISVRRFCDDCGDEVAYEDVAKAYELDDGRLVAISDEELAGLPLPTLRTIEVLRFVRTEEVDPVLYHRTYFLEPDDIAVLPYTLLRDALRDSRRVAIAKVALRQVERLAAIRVRDDMLLLHTMMWPDELRAPEFSFLDAPVAVPAPELARTTSLIDAMTERFDADGLRDDFRAALLALIATKAGDTPVDSAATTDVPASRAVRRRGRAEKAA</sequence>
<dbReference type="EMBL" id="FMHY01000002">
    <property type="protein sequence ID" value="SCL57627.1"/>
    <property type="molecule type" value="Genomic_DNA"/>
</dbReference>
<dbReference type="PANTHER" id="PTHR41251:SF1">
    <property type="entry name" value="NON-HOMOLOGOUS END JOINING PROTEIN KU"/>
    <property type="match status" value="1"/>
</dbReference>
<dbReference type="GO" id="GO:0003690">
    <property type="term" value="F:double-stranded DNA binding"/>
    <property type="evidence" value="ECO:0007669"/>
    <property type="project" value="UniProtKB-UniRule"/>
</dbReference>
<evidence type="ECO:0000256" key="2">
    <source>
        <dbReference type="ARBA" id="ARBA00023172"/>
    </source>
</evidence>
<dbReference type="AlphaFoldDB" id="A0A1C6UUA7"/>
<feature type="signal peptide" evidence="5">
    <location>
        <begin position="1"/>
        <end position="22"/>
    </location>
</feature>
<dbReference type="InterPro" id="IPR006164">
    <property type="entry name" value="DNA_bd_Ku70/Ku80"/>
</dbReference>
<dbReference type="Proteomes" id="UP000199696">
    <property type="component" value="Unassembled WGS sequence"/>
</dbReference>
<comment type="similarity">
    <text evidence="3">Belongs to the prokaryotic Ku family.</text>
</comment>
<feature type="region of interest" description="Disordered" evidence="4">
    <location>
        <begin position="227"/>
        <end position="252"/>
    </location>
</feature>
<comment type="function">
    <text evidence="3">With LigD forms a non-homologous end joining (NHEJ) DNA repair enzyme, which repairs dsDNA breaks with reduced fidelity. Binds linear dsDNA with 5'- and 3'- overhangs but not closed circular dsDNA nor ssDNA. Recruits and stimulates the ligase activity of LigD.</text>
</comment>
<evidence type="ECO:0000313" key="8">
    <source>
        <dbReference type="Proteomes" id="UP000199696"/>
    </source>
</evidence>
<dbReference type="NCBIfam" id="TIGR02772">
    <property type="entry name" value="Ku_bact"/>
    <property type="match status" value="1"/>
</dbReference>
<evidence type="ECO:0000256" key="1">
    <source>
        <dbReference type="ARBA" id="ARBA00023125"/>
    </source>
</evidence>
<dbReference type="GO" id="GO:0006303">
    <property type="term" value="P:double-strand break repair via nonhomologous end joining"/>
    <property type="evidence" value="ECO:0007669"/>
    <property type="project" value="UniProtKB-UniRule"/>
</dbReference>
<accession>A0A1C6UUA7</accession>
<keyword evidence="1 3" id="KW-0238">DNA-binding</keyword>
<dbReference type="HAMAP" id="MF_01875">
    <property type="entry name" value="Prokaryotic_Ku"/>
    <property type="match status" value="1"/>
</dbReference>
<keyword evidence="2 3" id="KW-0233">DNA recombination</keyword>
<evidence type="ECO:0000259" key="6">
    <source>
        <dbReference type="SMART" id="SM00559"/>
    </source>
</evidence>
<dbReference type="OrthoDB" id="9795084at2"/>
<dbReference type="SUPFAM" id="SSF100939">
    <property type="entry name" value="SPOC domain-like"/>
    <property type="match status" value="1"/>
</dbReference>
<feature type="chain" id="PRO_5008748074" description="Non-homologous end joining protein Ku" evidence="5">
    <location>
        <begin position="23"/>
        <end position="252"/>
    </location>
</feature>
<keyword evidence="3" id="KW-0234">DNA repair</keyword>
<feature type="domain" description="Ku" evidence="6">
    <location>
        <begin position="52"/>
        <end position="180"/>
    </location>
</feature>
<feature type="compositionally biased region" description="Basic residues" evidence="4">
    <location>
        <begin position="241"/>
        <end position="252"/>
    </location>
</feature>
<dbReference type="InterPro" id="IPR009187">
    <property type="entry name" value="Prok_Ku"/>
</dbReference>
<keyword evidence="3" id="KW-0227">DNA damage</keyword>
<dbReference type="SMART" id="SM00559">
    <property type="entry name" value="Ku78"/>
    <property type="match status" value="1"/>
</dbReference>
<dbReference type="FunFam" id="2.40.290.10:FF:000004">
    <property type="entry name" value="Non-homologous end joining protein Ku"/>
    <property type="match status" value="1"/>
</dbReference>
<reference evidence="8" key="1">
    <citation type="submission" date="2016-06" db="EMBL/GenBank/DDBJ databases">
        <authorList>
            <person name="Varghese N."/>
            <person name="Submissions Spin"/>
        </authorList>
    </citation>
    <scope>NUCLEOTIDE SEQUENCE [LARGE SCALE GENOMIC DNA]</scope>
    <source>
        <strain evidence="8">DSM 44814</strain>
    </source>
</reference>
<dbReference type="GO" id="GO:0006310">
    <property type="term" value="P:DNA recombination"/>
    <property type="evidence" value="ECO:0007669"/>
    <property type="project" value="UniProtKB-KW"/>
</dbReference>
<dbReference type="PANTHER" id="PTHR41251">
    <property type="entry name" value="NON-HOMOLOGOUS END JOINING PROTEIN KU"/>
    <property type="match status" value="1"/>
</dbReference>
<evidence type="ECO:0000256" key="3">
    <source>
        <dbReference type="HAMAP-Rule" id="MF_01875"/>
    </source>
</evidence>
<evidence type="ECO:0000256" key="4">
    <source>
        <dbReference type="SAM" id="MobiDB-lite"/>
    </source>
</evidence>
<name>A0A1C6UUA7_9ACTN</name>
<keyword evidence="8" id="KW-1185">Reference proteome</keyword>
<gene>
    <name evidence="3" type="primary">ku</name>
    <name evidence="7" type="ORF">GA0070604_3660</name>
</gene>
<organism evidence="7 8">
    <name type="scientific">Micromonospora eburnea</name>
    <dbReference type="NCBI Taxonomy" id="227316"/>
    <lineage>
        <taxon>Bacteria</taxon>
        <taxon>Bacillati</taxon>
        <taxon>Actinomycetota</taxon>
        <taxon>Actinomycetes</taxon>
        <taxon>Micromonosporales</taxon>
        <taxon>Micromonosporaceae</taxon>
        <taxon>Micromonospora</taxon>
    </lineage>
</organism>
<protein>
    <recommendedName>
        <fullName evidence="3">Non-homologous end joining protein Ku</fullName>
    </recommendedName>
</protein>
<comment type="subunit">
    <text evidence="3">Homodimer. Interacts with LigD.</text>
</comment>
<dbReference type="InterPro" id="IPR016194">
    <property type="entry name" value="SPOC-like_C_dom_sf"/>
</dbReference>
<dbReference type="Pfam" id="PF02735">
    <property type="entry name" value="Ku"/>
    <property type="match status" value="1"/>
</dbReference>
<dbReference type="RefSeq" id="WP_091119462.1">
    <property type="nucleotide sequence ID" value="NZ_FMHY01000002.1"/>
</dbReference>
<proteinExistence type="inferred from homology"/>
<keyword evidence="5" id="KW-0732">Signal</keyword>
<evidence type="ECO:0000256" key="5">
    <source>
        <dbReference type="SAM" id="SignalP"/>
    </source>
</evidence>
<dbReference type="STRING" id="227316.GA0070604_3660"/>
<dbReference type="PIRSF" id="PIRSF006493">
    <property type="entry name" value="Prok_Ku"/>
    <property type="match status" value="1"/>
</dbReference>